<comment type="caution">
    <text evidence="1">The sequence shown here is derived from an EMBL/GenBank/DDBJ whole genome shotgun (WGS) entry which is preliminary data.</text>
</comment>
<dbReference type="GO" id="GO:0006006">
    <property type="term" value="P:glucose metabolic process"/>
    <property type="evidence" value="ECO:0007669"/>
    <property type="project" value="TreeGrafter"/>
</dbReference>
<reference evidence="1" key="1">
    <citation type="submission" date="2020-03" db="EMBL/GenBank/DDBJ databases">
        <title>Draft sequencing of Calidifontibacter sp. DB0510.</title>
        <authorList>
            <person name="Kim D.-U."/>
        </authorList>
    </citation>
    <scope>NUCLEOTIDE SEQUENCE</scope>
    <source>
        <strain evidence="1">DB0510</strain>
    </source>
</reference>
<dbReference type="InterPro" id="IPR037480">
    <property type="entry name" value="YihR-like"/>
</dbReference>
<dbReference type="SUPFAM" id="SSF74650">
    <property type="entry name" value="Galactose mutarotase-like"/>
    <property type="match status" value="1"/>
</dbReference>
<evidence type="ECO:0000313" key="2">
    <source>
        <dbReference type="Proteomes" id="UP000744769"/>
    </source>
</evidence>
<protein>
    <submittedName>
        <fullName evidence="1">Aldose 1-epimerase family protein</fullName>
    </submittedName>
</protein>
<dbReference type="EMBL" id="JAAOIV010000003">
    <property type="protein sequence ID" value="NHN55283.1"/>
    <property type="molecule type" value="Genomic_DNA"/>
</dbReference>
<dbReference type="CDD" id="cd09022">
    <property type="entry name" value="Aldose_epim_Ec_YihR"/>
    <property type="match status" value="1"/>
</dbReference>
<organism evidence="1 2">
    <name type="scientific">Metallococcus carri</name>
    <dbReference type="NCBI Taxonomy" id="1656884"/>
    <lineage>
        <taxon>Bacteria</taxon>
        <taxon>Bacillati</taxon>
        <taxon>Actinomycetota</taxon>
        <taxon>Actinomycetes</taxon>
        <taxon>Micrococcales</taxon>
        <taxon>Dermacoccaceae</taxon>
        <taxon>Metallococcus</taxon>
    </lineage>
</organism>
<dbReference type="InterPro" id="IPR008183">
    <property type="entry name" value="Aldose_1/G6P_1-epimerase"/>
</dbReference>
<dbReference type="PANTHER" id="PTHR10091:SF0">
    <property type="entry name" value="GALACTOSE MUTAROTASE"/>
    <property type="match status" value="1"/>
</dbReference>
<dbReference type="AlphaFoldDB" id="A0A967AZ05"/>
<dbReference type="RefSeq" id="WP_166194528.1">
    <property type="nucleotide sequence ID" value="NZ_JAAOIV010000003.1"/>
</dbReference>
<dbReference type="InterPro" id="IPR011013">
    <property type="entry name" value="Gal_mutarotase_sf_dom"/>
</dbReference>
<dbReference type="Gene3D" id="2.70.98.10">
    <property type="match status" value="1"/>
</dbReference>
<dbReference type="InterPro" id="IPR014718">
    <property type="entry name" value="GH-type_carb-bd"/>
</dbReference>
<dbReference type="PANTHER" id="PTHR10091">
    <property type="entry name" value="ALDOSE-1-EPIMERASE"/>
    <property type="match status" value="1"/>
</dbReference>
<proteinExistence type="predicted"/>
<dbReference type="Proteomes" id="UP000744769">
    <property type="component" value="Unassembled WGS sequence"/>
</dbReference>
<dbReference type="Pfam" id="PF01263">
    <property type="entry name" value="Aldose_epim"/>
    <property type="match status" value="1"/>
</dbReference>
<accession>A0A967AZ05</accession>
<name>A0A967AZ05_9MICO</name>
<gene>
    <name evidence="1" type="ORF">G9U51_05730</name>
</gene>
<keyword evidence="2" id="KW-1185">Reference proteome</keyword>
<sequence>MTTDSRPLAPPVAPSGTQWTLQAHDQELTVVEVGGGIRSYARGGREVLYGYPVEAKADAGRGQLLMPWPNRVRDGRFSFGGRDEQLALSEPARDNASHGLVRWANWRLVERSADSLVVAHTLLPQQGWDWPLDLSCRYTLTETGLVVEPSATNLGTEPAPFGFGAHPYLTAGEARVDDLQLTLPADTVLEVDDRLIPTGQASVPAELDFRAGRRIEGTQLDHAFTDLAGERWEITIAHGDRRVTLWADGTAYPFAQVFTGDSLPGDRARRTGIAVEPMTCPANALATGDSLIVLQPGERWGAPWGVREDA</sequence>
<dbReference type="GO" id="GO:0004034">
    <property type="term" value="F:aldose 1-epimerase activity"/>
    <property type="evidence" value="ECO:0007669"/>
    <property type="project" value="TreeGrafter"/>
</dbReference>
<evidence type="ECO:0000313" key="1">
    <source>
        <dbReference type="EMBL" id="NHN55283.1"/>
    </source>
</evidence>
<dbReference type="GO" id="GO:0033499">
    <property type="term" value="P:galactose catabolic process via UDP-galactose, Leloir pathway"/>
    <property type="evidence" value="ECO:0007669"/>
    <property type="project" value="TreeGrafter"/>
</dbReference>
<dbReference type="GO" id="GO:0030246">
    <property type="term" value="F:carbohydrate binding"/>
    <property type="evidence" value="ECO:0007669"/>
    <property type="project" value="InterPro"/>
</dbReference>